<dbReference type="InterPro" id="IPR059000">
    <property type="entry name" value="ATPase_P-type_domA"/>
</dbReference>
<evidence type="ECO:0000256" key="4">
    <source>
        <dbReference type="ARBA" id="ARBA00022989"/>
    </source>
</evidence>
<evidence type="ECO:0000256" key="1">
    <source>
        <dbReference type="ARBA" id="ARBA00004651"/>
    </source>
</evidence>
<keyword evidence="6" id="KW-0547">Nucleotide-binding</keyword>
<evidence type="ECO:0000256" key="6">
    <source>
        <dbReference type="RuleBase" id="RU362081"/>
    </source>
</evidence>
<evidence type="ECO:0000313" key="10">
    <source>
        <dbReference type="Proteomes" id="UP000273807"/>
    </source>
</evidence>
<dbReference type="RefSeq" id="WP_123256625.1">
    <property type="nucleotide sequence ID" value="NZ_RBED01000137.1"/>
</dbReference>
<dbReference type="Gene3D" id="3.40.50.1000">
    <property type="entry name" value="HAD superfamily/HAD-like"/>
    <property type="match status" value="1"/>
</dbReference>
<accession>A0A3N0BMU9</accession>
<feature type="transmembrane region" description="Helical" evidence="6">
    <location>
        <begin position="64"/>
        <end position="90"/>
    </location>
</feature>
<dbReference type="Proteomes" id="UP000273807">
    <property type="component" value="Unassembled WGS sequence"/>
</dbReference>
<dbReference type="GO" id="GO:0005886">
    <property type="term" value="C:plasma membrane"/>
    <property type="evidence" value="ECO:0007669"/>
    <property type="project" value="UniProtKB-SubCell"/>
</dbReference>
<dbReference type="Pfam" id="PF00122">
    <property type="entry name" value="E1-E2_ATPase"/>
    <property type="match status" value="1"/>
</dbReference>
<dbReference type="Gene3D" id="3.40.1110.10">
    <property type="entry name" value="Calcium-transporting ATPase, cytoplasmic domain N"/>
    <property type="match status" value="1"/>
</dbReference>
<dbReference type="PANTHER" id="PTHR48085:SF5">
    <property type="entry name" value="CADMIUM_ZINC-TRANSPORTING ATPASE HMA4-RELATED"/>
    <property type="match status" value="1"/>
</dbReference>
<dbReference type="PRINTS" id="PR00119">
    <property type="entry name" value="CATATPASE"/>
</dbReference>
<dbReference type="OrthoDB" id="7059309at2"/>
<protein>
    <submittedName>
        <fullName evidence="9">Cadmium-translocating P-type ATPase</fullName>
        <ecNumber evidence="9">3.6.3.3</ecNumber>
    </submittedName>
</protein>
<proteinExistence type="inferred from homology"/>
<dbReference type="GO" id="GO:0046872">
    <property type="term" value="F:metal ion binding"/>
    <property type="evidence" value="ECO:0007669"/>
    <property type="project" value="UniProtKB-KW"/>
</dbReference>
<organism evidence="9 10">
    <name type="scientific">Arthrobacter oryzae</name>
    <dbReference type="NCBI Taxonomy" id="409290"/>
    <lineage>
        <taxon>Bacteria</taxon>
        <taxon>Bacillati</taxon>
        <taxon>Actinomycetota</taxon>
        <taxon>Actinomycetes</taxon>
        <taxon>Micrococcales</taxon>
        <taxon>Micrococcaceae</taxon>
        <taxon>Arthrobacter</taxon>
    </lineage>
</organism>
<comment type="caution">
    <text evidence="9">The sequence shown here is derived from an EMBL/GenBank/DDBJ whole genome shotgun (WGS) entry which is preliminary data.</text>
</comment>
<dbReference type="GO" id="GO:0005524">
    <property type="term" value="F:ATP binding"/>
    <property type="evidence" value="ECO:0007669"/>
    <property type="project" value="UniProtKB-UniRule"/>
</dbReference>
<evidence type="ECO:0000256" key="5">
    <source>
        <dbReference type="ARBA" id="ARBA00023136"/>
    </source>
</evidence>
<dbReference type="NCBIfam" id="TIGR01494">
    <property type="entry name" value="ATPase_P-type"/>
    <property type="match status" value="1"/>
</dbReference>
<dbReference type="PANTHER" id="PTHR48085">
    <property type="entry name" value="CADMIUM/ZINC-TRANSPORTING ATPASE HMA2-RELATED"/>
    <property type="match status" value="1"/>
</dbReference>
<keyword evidence="5 6" id="KW-0472">Membrane</keyword>
<dbReference type="SUPFAM" id="SSF81653">
    <property type="entry name" value="Calcium ATPase, transduction domain A"/>
    <property type="match status" value="1"/>
</dbReference>
<dbReference type="Gene3D" id="2.70.150.10">
    <property type="entry name" value="Calcium-transporting ATPase, cytoplasmic transduction domain A"/>
    <property type="match status" value="1"/>
</dbReference>
<feature type="compositionally biased region" description="Low complexity" evidence="7">
    <location>
        <begin position="628"/>
        <end position="646"/>
    </location>
</feature>
<feature type="transmembrane region" description="Helical" evidence="6">
    <location>
        <begin position="266"/>
        <end position="288"/>
    </location>
</feature>
<dbReference type="InterPro" id="IPR051014">
    <property type="entry name" value="Cation_Transport_ATPase_IB"/>
</dbReference>
<dbReference type="InterPro" id="IPR023299">
    <property type="entry name" value="ATPase_P-typ_cyto_dom_N"/>
</dbReference>
<dbReference type="InterPro" id="IPR018303">
    <property type="entry name" value="ATPase_P-typ_P_site"/>
</dbReference>
<dbReference type="SUPFAM" id="SSF56784">
    <property type="entry name" value="HAD-like"/>
    <property type="match status" value="1"/>
</dbReference>
<dbReference type="EMBL" id="RBED01000137">
    <property type="protein sequence ID" value="RNL49852.1"/>
    <property type="molecule type" value="Genomic_DNA"/>
</dbReference>
<dbReference type="EC" id="3.6.3.3" evidence="9"/>
<feature type="transmembrane region" description="Helical" evidence="6">
    <location>
        <begin position="31"/>
        <end position="52"/>
    </location>
</feature>
<feature type="compositionally biased region" description="Gly residues" evidence="7">
    <location>
        <begin position="618"/>
        <end position="627"/>
    </location>
</feature>
<comment type="similarity">
    <text evidence="2 6">Belongs to the cation transport ATPase (P-type) (TC 3.A.3) family. Type IB subfamily.</text>
</comment>
<name>A0A3N0BMU9_9MICC</name>
<dbReference type="NCBIfam" id="TIGR01512">
    <property type="entry name" value="ATPase-IB2_Cd"/>
    <property type="match status" value="1"/>
</dbReference>
<evidence type="ECO:0000313" key="9">
    <source>
        <dbReference type="EMBL" id="RNL49852.1"/>
    </source>
</evidence>
<gene>
    <name evidence="9" type="primary">cadA</name>
    <name evidence="9" type="ORF">D7003_17080</name>
</gene>
<feature type="transmembrane region" description="Helical" evidence="6">
    <location>
        <begin position="7"/>
        <end position="25"/>
    </location>
</feature>
<dbReference type="InterPro" id="IPR008250">
    <property type="entry name" value="ATPase_P-typ_transduc_dom_A_sf"/>
</dbReference>
<keyword evidence="9" id="KW-0378">Hydrolase</keyword>
<dbReference type="InterPro" id="IPR023214">
    <property type="entry name" value="HAD_sf"/>
</dbReference>
<keyword evidence="4 6" id="KW-1133">Transmembrane helix</keyword>
<evidence type="ECO:0000256" key="7">
    <source>
        <dbReference type="SAM" id="MobiDB-lite"/>
    </source>
</evidence>
<dbReference type="PROSITE" id="PS00154">
    <property type="entry name" value="ATPASE_E1_E2"/>
    <property type="match status" value="1"/>
</dbReference>
<dbReference type="InterPro" id="IPR001757">
    <property type="entry name" value="P_typ_ATPase"/>
</dbReference>
<keyword evidence="6" id="KW-0067">ATP-binding</keyword>
<dbReference type="NCBIfam" id="TIGR01525">
    <property type="entry name" value="ATPase-IB_hvy"/>
    <property type="match status" value="1"/>
</dbReference>
<reference evidence="9 10" key="1">
    <citation type="submission" date="2018-10" db="EMBL/GenBank/DDBJ databases">
        <title>Genome sequencing of Arthrobacter oryzae TNB02.</title>
        <authorList>
            <person name="Cho Y.-J."/>
            <person name="Cho A."/>
            <person name="Kim O.-S."/>
        </authorList>
    </citation>
    <scope>NUCLEOTIDE SEQUENCE [LARGE SCALE GENOMIC DNA]</scope>
    <source>
        <strain evidence="9 10">TNB02</strain>
    </source>
</reference>
<dbReference type="GO" id="GO:0015086">
    <property type="term" value="F:cadmium ion transmembrane transporter activity"/>
    <property type="evidence" value="ECO:0007669"/>
    <property type="project" value="TreeGrafter"/>
</dbReference>
<feature type="region of interest" description="Disordered" evidence="7">
    <location>
        <begin position="618"/>
        <end position="646"/>
    </location>
</feature>
<evidence type="ECO:0000256" key="2">
    <source>
        <dbReference type="ARBA" id="ARBA00006024"/>
    </source>
</evidence>
<evidence type="ECO:0000259" key="8">
    <source>
        <dbReference type="Pfam" id="PF00122"/>
    </source>
</evidence>
<feature type="transmembrane region" description="Helical" evidence="6">
    <location>
        <begin position="569"/>
        <end position="588"/>
    </location>
</feature>
<dbReference type="InterPro" id="IPR027256">
    <property type="entry name" value="P-typ_ATPase_IB"/>
</dbReference>
<dbReference type="GO" id="GO:0016887">
    <property type="term" value="F:ATP hydrolysis activity"/>
    <property type="evidence" value="ECO:0007669"/>
    <property type="project" value="InterPro"/>
</dbReference>
<dbReference type="InterPro" id="IPR036412">
    <property type="entry name" value="HAD-like_sf"/>
</dbReference>
<feature type="transmembrane region" description="Helical" evidence="6">
    <location>
        <begin position="241"/>
        <end position="259"/>
    </location>
</feature>
<evidence type="ECO:0000256" key="3">
    <source>
        <dbReference type="ARBA" id="ARBA00022692"/>
    </source>
</evidence>
<dbReference type="GO" id="GO:0019829">
    <property type="term" value="F:ATPase-coupled monoatomic cation transmembrane transporter activity"/>
    <property type="evidence" value="ECO:0007669"/>
    <property type="project" value="InterPro"/>
</dbReference>
<dbReference type="SUPFAM" id="SSF81665">
    <property type="entry name" value="Calcium ATPase, transmembrane domain M"/>
    <property type="match status" value="1"/>
</dbReference>
<dbReference type="Pfam" id="PF00702">
    <property type="entry name" value="Hydrolase"/>
    <property type="match status" value="1"/>
</dbReference>
<sequence length="646" mass="66139">MKIVLKYPLVAGTVAALSAVIILLLSGQPGIARLAASVYALAVALYLAVGMIRRLLGGRWGIDILAVTAIVSTVLVGEFLASMIIVLMLAGGTALEDYAAGRAKGELTALLERVPQTAHRERHGNHADGNGNNVGGNHEEVAATDVRIGDILLVKPGEVVPLDGILLSASGTFDESSLTGESLPVERTAGDPLMSGSLNGEAAVRMQVTALLEDSQYSRIIALVKEASDSKAPMVRLADRYAVPFTAFAYLLGGAAWIISGSPARFAEVLVVATPCPLLIAAPVAFLGGMSRAARAGIIVKYAGVLEQLGRIKTAAFDKTGTLTHGQPALVAVRTSGILPEDEVLRMAASAEQYSSHVLAASVVNAARSRGLMLATAAEATEFATHGVRARFDGRDVVVGKPGFVAESVPGVRAADLDSGEIAVYVGVGAEFAGSLILSDPIRPEARRTLSELRDLGVTQTVMLTGDALPTAQHIATEAGLTDVRAECLPADKVDAVRSLPDRPVMMVGDGVNDAPVLAVADVGIAMGARGSTAAGESADVVIILDDLSKAASAVRIGQRTVQVALQSIWIGIGLSVALMLAAAAGYVPAVVGALSQELVDLATILNALRALSGGRTHGAGKSGGAGTPAAGLKPGLPPARGDLPR</sequence>
<keyword evidence="10" id="KW-1185">Reference proteome</keyword>
<keyword evidence="3 6" id="KW-0812">Transmembrane</keyword>
<keyword evidence="6" id="KW-1003">Cell membrane</keyword>
<dbReference type="InterPro" id="IPR023298">
    <property type="entry name" value="ATPase_P-typ_TM_dom_sf"/>
</dbReference>
<keyword evidence="6" id="KW-0479">Metal-binding</keyword>
<comment type="subcellular location">
    <subcellularLocation>
        <location evidence="1">Cell membrane</location>
        <topology evidence="1">Multi-pass membrane protein</topology>
    </subcellularLocation>
</comment>
<dbReference type="AlphaFoldDB" id="A0A3N0BMU9"/>
<dbReference type="PRINTS" id="PR00120">
    <property type="entry name" value="HATPASE"/>
</dbReference>
<feature type="domain" description="P-type ATPase A" evidence="8">
    <location>
        <begin position="135"/>
        <end position="225"/>
    </location>
</feature>